<dbReference type="Proteomes" id="UP000320338">
    <property type="component" value="Unassembled WGS sequence"/>
</dbReference>
<gene>
    <name evidence="1" type="ORF">PHY01_16590</name>
</gene>
<dbReference type="RefSeq" id="WP_141277932.1">
    <property type="nucleotide sequence ID" value="NZ_BAAARZ010000026.1"/>
</dbReference>
<dbReference type="AlphaFoldDB" id="A0A4Y3WPQ9"/>
<name>A0A4Y3WPQ9_9PSEU</name>
<protein>
    <submittedName>
        <fullName evidence="1">Uncharacterized protein</fullName>
    </submittedName>
</protein>
<accession>A0A4Y3WPQ9</accession>
<evidence type="ECO:0000313" key="2">
    <source>
        <dbReference type="Proteomes" id="UP000320338"/>
    </source>
</evidence>
<organism evidence="1 2">
    <name type="scientific">Pseudonocardia hydrocarbonoxydans</name>
    <dbReference type="NCBI Taxonomy" id="76726"/>
    <lineage>
        <taxon>Bacteria</taxon>
        <taxon>Bacillati</taxon>
        <taxon>Actinomycetota</taxon>
        <taxon>Actinomycetes</taxon>
        <taxon>Pseudonocardiales</taxon>
        <taxon>Pseudonocardiaceae</taxon>
        <taxon>Pseudonocardia</taxon>
    </lineage>
</organism>
<keyword evidence="2" id="KW-1185">Reference proteome</keyword>
<sequence>MASVDEVRASMARAAEIALQSLGHLQQAHDVLADARAATVQTAEASAQDTAHDAIAMLSKAMSDIVEVQHTVTAATQTAQGYATNI</sequence>
<proteinExistence type="predicted"/>
<dbReference type="EMBL" id="BJNG01000014">
    <property type="protein sequence ID" value="GEC19376.1"/>
    <property type="molecule type" value="Genomic_DNA"/>
</dbReference>
<evidence type="ECO:0000313" key="1">
    <source>
        <dbReference type="EMBL" id="GEC19376.1"/>
    </source>
</evidence>
<reference evidence="1 2" key="1">
    <citation type="submission" date="2019-06" db="EMBL/GenBank/DDBJ databases">
        <title>Whole genome shotgun sequence of Pseudonocardia hydrocarbonoxydans NBRC 14498.</title>
        <authorList>
            <person name="Hosoyama A."/>
            <person name="Uohara A."/>
            <person name="Ohji S."/>
            <person name="Ichikawa N."/>
        </authorList>
    </citation>
    <scope>NUCLEOTIDE SEQUENCE [LARGE SCALE GENOMIC DNA]</scope>
    <source>
        <strain evidence="1 2">NBRC 14498</strain>
    </source>
</reference>
<comment type="caution">
    <text evidence="1">The sequence shown here is derived from an EMBL/GenBank/DDBJ whole genome shotgun (WGS) entry which is preliminary data.</text>
</comment>